<dbReference type="CDD" id="cd00093">
    <property type="entry name" value="HTH_XRE"/>
    <property type="match status" value="1"/>
</dbReference>
<keyword evidence="3" id="KW-0804">Transcription</keyword>
<dbReference type="Pfam" id="PF01381">
    <property type="entry name" value="HTH_3"/>
    <property type="match status" value="1"/>
</dbReference>
<accession>A0ABR5SI06</accession>
<evidence type="ECO:0000313" key="6">
    <source>
        <dbReference type="Proteomes" id="UP000060487"/>
    </source>
</evidence>
<evidence type="ECO:0000259" key="4">
    <source>
        <dbReference type="PROSITE" id="PS50943"/>
    </source>
</evidence>
<dbReference type="RefSeq" id="WP_085051204.1">
    <property type="nucleotide sequence ID" value="NZ_LNQR01000027.1"/>
</dbReference>
<protein>
    <submittedName>
        <fullName evidence="5">HTH-type transcriptional regulator</fullName>
    </submittedName>
</protein>
<dbReference type="PROSITE" id="PS50943">
    <property type="entry name" value="HTH_CROC1"/>
    <property type="match status" value="1"/>
</dbReference>
<dbReference type="PANTHER" id="PTHR40661:SF1">
    <property type="entry name" value="HTH CRO_C1-TYPE DOMAIN-CONTAINING PROTEIN"/>
    <property type="match status" value="1"/>
</dbReference>
<proteinExistence type="predicted"/>
<evidence type="ECO:0000256" key="2">
    <source>
        <dbReference type="ARBA" id="ARBA00023125"/>
    </source>
</evidence>
<keyword evidence="1" id="KW-0805">Transcription regulation</keyword>
<evidence type="ECO:0000313" key="5">
    <source>
        <dbReference type="EMBL" id="KWT91874.1"/>
    </source>
</evidence>
<evidence type="ECO:0000256" key="1">
    <source>
        <dbReference type="ARBA" id="ARBA00023015"/>
    </source>
</evidence>
<dbReference type="SMART" id="SM00530">
    <property type="entry name" value="HTH_XRE"/>
    <property type="match status" value="1"/>
</dbReference>
<dbReference type="InterPro" id="IPR039418">
    <property type="entry name" value="LexA-like"/>
</dbReference>
<organism evidence="5 6">
    <name type="scientific">Candidatus Magnetominusculus xianensis</name>
    <dbReference type="NCBI Taxonomy" id="1748249"/>
    <lineage>
        <taxon>Bacteria</taxon>
        <taxon>Pseudomonadati</taxon>
        <taxon>Nitrospirota</taxon>
        <taxon>Nitrospiria</taxon>
        <taxon>Nitrospirales</taxon>
        <taxon>Nitrospiraceae</taxon>
        <taxon>Candidatus Magnetominusculus</taxon>
    </lineage>
</organism>
<dbReference type="Gene3D" id="2.10.109.10">
    <property type="entry name" value="Umud Fragment, subunit A"/>
    <property type="match status" value="1"/>
</dbReference>
<dbReference type="SUPFAM" id="SSF51306">
    <property type="entry name" value="LexA/Signal peptidase"/>
    <property type="match status" value="1"/>
</dbReference>
<dbReference type="InterPro" id="IPR036286">
    <property type="entry name" value="LexA/Signal_pep-like_sf"/>
</dbReference>
<dbReference type="PANTHER" id="PTHR40661">
    <property type="match status" value="1"/>
</dbReference>
<dbReference type="InterPro" id="IPR015927">
    <property type="entry name" value="Peptidase_S24_S26A/B/C"/>
</dbReference>
<dbReference type="InterPro" id="IPR010982">
    <property type="entry name" value="Lambda_DNA-bd_dom_sf"/>
</dbReference>
<dbReference type="SUPFAM" id="SSF47413">
    <property type="entry name" value="lambda repressor-like DNA-binding domains"/>
    <property type="match status" value="1"/>
</dbReference>
<sequence>MNTAIDERVRNKIIRILQQRGIKQKELAQMIGVMPQNLNAYMTAKRGFGKKNISRIAKALDIPEEDFYSDAATSTTKLKKARKVPVISWVKAGLWHEAVDIFQPGYADKWLAYDTKDEHAFALLVDGRSMEPEFKAGEFVVVSPSLAAVSGDYVVAKFGDDVTLKKLKILEDSVLLKPLNPDYDDIIISGRDRKNLRIVGKVIAKYVEY</sequence>
<keyword evidence="6" id="KW-1185">Reference proteome</keyword>
<dbReference type="Pfam" id="PF00717">
    <property type="entry name" value="Peptidase_S24"/>
    <property type="match status" value="1"/>
</dbReference>
<dbReference type="EMBL" id="LNQR01000027">
    <property type="protein sequence ID" value="KWT91874.1"/>
    <property type="molecule type" value="Genomic_DNA"/>
</dbReference>
<dbReference type="Proteomes" id="UP000060487">
    <property type="component" value="Unassembled WGS sequence"/>
</dbReference>
<dbReference type="CDD" id="cd06529">
    <property type="entry name" value="S24_LexA-like"/>
    <property type="match status" value="1"/>
</dbReference>
<dbReference type="InterPro" id="IPR001387">
    <property type="entry name" value="Cro/C1-type_HTH"/>
</dbReference>
<feature type="domain" description="HTH cro/C1-type" evidence="4">
    <location>
        <begin position="13"/>
        <end position="67"/>
    </location>
</feature>
<keyword evidence="2" id="KW-0238">DNA-binding</keyword>
<gene>
    <name evidence="5" type="ORF">ASN18_0677</name>
</gene>
<name>A0ABR5SI06_9BACT</name>
<comment type="caution">
    <text evidence="5">The sequence shown here is derived from an EMBL/GenBank/DDBJ whole genome shotgun (WGS) entry which is preliminary data.</text>
</comment>
<dbReference type="Gene3D" id="1.10.260.40">
    <property type="entry name" value="lambda repressor-like DNA-binding domains"/>
    <property type="match status" value="1"/>
</dbReference>
<reference evidence="5 6" key="1">
    <citation type="submission" date="2015-11" db="EMBL/GenBank/DDBJ databases">
        <authorList>
            <person name="Lin W."/>
        </authorList>
    </citation>
    <scope>NUCLEOTIDE SEQUENCE [LARGE SCALE GENOMIC DNA]</scope>
    <source>
        <strain evidence="5 6">HCH-1</strain>
    </source>
</reference>
<evidence type="ECO:0000256" key="3">
    <source>
        <dbReference type="ARBA" id="ARBA00023163"/>
    </source>
</evidence>